<dbReference type="SUPFAM" id="SSF52172">
    <property type="entry name" value="CheY-like"/>
    <property type="match status" value="1"/>
</dbReference>
<evidence type="ECO:0000256" key="3">
    <source>
        <dbReference type="ARBA" id="ARBA00012438"/>
    </source>
</evidence>
<keyword evidence="7 13" id="KW-0812">Transmembrane</keyword>
<dbReference type="Pfam" id="PF05231">
    <property type="entry name" value="MASE1"/>
    <property type="match status" value="1"/>
</dbReference>
<dbReference type="PROSITE" id="PS50110">
    <property type="entry name" value="RESPONSE_REGULATORY"/>
    <property type="match status" value="1"/>
</dbReference>
<evidence type="ECO:0000256" key="1">
    <source>
        <dbReference type="ARBA" id="ARBA00000085"/>
    </source>
</evidence>
<dbReference type="InterPro" id="IPR007895">
    <property type="entry name" value="MASE1"/>
</dbReference>
<dbReference type="PROSITE" id="PS50112">
    <property type="entry name" value="PAS"/>
    <property type="match status" value="1"/>
</dbReference>
<evidence type="ECO:0000256" key="7">
    <source>
        <dbReference type="ARBA" id="ARBA00022692"/>
    </source>
</evidence>
<feature type="transmembrane region" description="Helical" evidence="13">
    <location>
        <begin position="165"/>
        <end position="187"/>
    </location>
</feature>
<feature type="transmembrane region" description="Helical" evidence="13">
    <location>
        <begin position="12"/>
        <end position="37"/>
    </location>
</feature>
<dbReference type="PRINTS" id="PR00344">
    <property type="entry name" value="BCTRLSENSOR"/>
</dbReference>
<dbReference type="Gene3D" id="3.30.450.20">
    <property type="entry name" value="PAS domain"/>
    <property type="match status" value="1"/>
</dbReference>
<dbReference type="Gene3D" id="1.10.287.130">
    <property type="match status" value="1"/>
</dbReference>
<dbReference type="EC" id="2.7.13.3" evidence="3"/>
<dbReference type="InterPro" id="IPR003661">
    <property type="entry name" value="HisK_dim/P_dom"/>
</dbReference>
<evidence type="ECO:0000256" key="5">
    <source>
        <dbReference type="ARBA" id="ARBA00022553"/>
    </source>
</evidence>
<dbReference type="InterPro" id="IPR036890">
    <property type="entry name" value="HATPase_C_sf"/>
</dbReference>
<dbReference type="SUPFAM" id="SSF47226">
    <property type="entry name" value="Histidine-containing phosphotransfer domain, HPT domain"/>
    <property type="match status" value="1"/>
</dbReference>
<dbReference type="InterPro" id="IPR036641">
    <property type="entry name" value="HPT_dom_sf"/>
</dbReference>
<dbReference type="CDD" id="cd17546">
    <property type="entry name" value="REC_hyHK_CKI1_RcsC-like"/>
    <property type="match status" value="1"/>
</dbReference>
<feature type="coiled-coil region" evidence="12">
    <location>
        <begin position="430"/>
        <end position="457"/>
    </location>
</feature>
<evidence type="ECO:0000256" key="12">
    <source>
        <dbReference type="SAM" id="Coils"/>
    </source>
</evidence>
<comment type="subcellular location">
    <subcellularLocation>
        <location evidence="2">Cell membrane</location>
        <topology evidence="2">Multi-pass membrane protein</topology>
    </subcellularLocation>
</comment>
<evidence type="ECO:0000256" key="11">
    <source>
        <dbReference type="PROSITE-ProRule" id="PRU00169"/>
    </source>
</evidence>
<evidence type="ECO:0000259" key="15">
    <source>
        <dbReference type="PROSITE" id="PS50110"/>
    </source>
</evidence>
<protein>
    <recommendedName>
        <fullName evidence="3">histidine kinase</fullName>
        <ecNumber evidence="3">2.7.13.3</ecNumber>
    </recommendedName>
</protein>
<dbReference type="SUPFAM" id="SSF55874">
    <property type="entry name" value="ATPase domain of HSP90 chaperone/DNA topoisomerase II/histidine kinase"/>
    <property type="match status" value="1"/>
</dbReference>
<feature type="transmembrane region" description="Helical" evidence="13">
    <location>
        <begin position="236"/>
        <end position="256"/>
    </location>
</feature>
<evidence type="ECO:0000256" key="6">
    <source>
        <dbReference type="ARBA" id="ARBA00022679"/>
    </source>
</evidence>
<evidence type="ECO:0000256" key="8">
    <source>
        <dbReference type="ARBA" id="ARBA00022777"/>
    </source>
</evidence>
<dbReference type="InterPro" id="IPR005467">
    <property type="entry name" value="His_kinase_dom"/>
</dbReference>
<dbReference type="Pfam" id="PF00072">
    <property type="entry name" value="Response_reg"/>
    <property type="match status" value="1"/>
</dbReference>
<dbReference type="InterPro" id="IPR000014">
    <property type="entry name" value="PAS"/>
</dbReference>
<dbReference type="EMBL" id="CP092471">
    <property type="protein sequence ID" value="UVI40358.1"/>
    <property type="molecule type" value="Genomic_DNA"/>
</dbReference>
<feature type="transmembrane region" description="Helical" evidence="13">
    <location>
        <begin position="199"/>
        <end position="216"/>
    </location>
</feature>
<dbReference type="PROSITE" id="PS50109">
    <property type="entry name" value="HIS_KIN"/>
    <property type="match status" value="1"/>
</dbReference>
<evidence type="ECO:0000259" key="16">
    <source>
        <dbReference type="PROSITE" id="PS50112"/>
    </source>
</evidence>
<keyword evidence="5 11" id="KW-0597">Phosphoprotein</keyword>
<dbReference type="InterPro" id="IPR013656">
    <property type="entry name" value="PAS_4"/>
</dbReference>
<feature type="transmembrane region" description="Helical" evidence="13">
    <location>
        <begin position="92"/>
        <end position="111"/>
    </location>
</feature>
<dbReference type="SUPFAM" id="SSF55785">
    <property type="entry name" value="PYP-like sensor domain (PAS domain)"/>
    <property type="match status" value="1"/>
</dbReference>
<dbReference type="InterPro" id="IPR036097">
    <property type="entry name" value="HisK_dim/P_sf"/>
</dbReference>
<dbReference type="Pfam" id="PF00512">
    <property type="entry name" value="HisKA"/>
    <property type="match status" value="1"/>
</dbReference>
<evidence type="ECO:0000256" key="9">
    <source>
        <dbReference type="ARBA" id="ARBA00022989"/>
    </source>
</evidence>
<name>A0ABY5T0N6_9SPHN</name>
<evidence type="ECO:0000313" key="18">
    <source>
        <dbReference type="Proteomes" id="UP001065265"/>
    </source>
</evidence>
<keyword evidence="6" id="KW-0808">Transferase</keyword>
<dbReference type="SMART" id="SM00091">
    <property type="entry name" value="PAS"/>
    <property type="match status" value="1"/>
</dbReference>
<feature type="transmembrane region" description="Helical" evidence="13">
    <location>
        <begin position="277"/>
        <end position="297"/>
    </location>
</feature>
<keyword evidence="8" id="KW-0418">Kinase</keyword>
<dbReference type="InterPro" id="IPR011006">
    <property type="entry name" value="CheY-like_superfamily"/>
</dbReference>
<dbReference type="Gene3D" id="3.30.565.10">
    <property type="entry name" value="Histidine kinase-like ATPase, C-terminal domain"/>
    <property type="match status" value="1"/>
</dbReference>
<feature type="domain" description="Response regulatory" evidence="15">
    <location>
        <begin position="698"/>
        <end position="820"/>
    </location>
</feature>
<dbReference type="NCBIfam" id="TIGR00229">
    <property type="entry name" value="sensory_box"/>
    <property type="match status" value="1"/>
</dbReference>
<feature type="transmembrane region" description="Helical" evidence="13">
    <location>
        <begin position="69"/>
        <end position="86"/>
    </location>
</feature>
<reference evidence="17" key="1">
    <citation type="submission" date="2022-02" db="EMBL/GenBank/DDBJ databases">
        <title>Qipengyuania spongiae sp. nov., isolated from marine sponge.</title>
        <authorList>
            <person name="Li Z."/>
            <person name="Zhang M."/>
        </authorList>
    </citation>
    <scope>NUCLEOTIDE SEQUENCE</scope>
    <source>
        <strain evidence="17">PHS-Z21</strain>
    </source>
</reference>
<keyword evidence="12" id="KW-0175">Coiled coil</keyword>
<dbReference type="RefSeq" id="WP_265560556.1">
    <property type="nucleotide sequence ID" value="NZ_CP092471.1"/>
</dbReference>
<evidence type="ECO:0000313" key="17">
    <source>
        <dbReference type="EMBL" id="UVI40358.1"/>
    </source>
</evidence>
<dbReference type="SMART" id="SM00387">
    <property type="entry name" value="HATPase_c"/>
    <property type="match status" value="1"/>
</dbReference>
<evidence type="ECO:0000256" key="4">
    <source>
        <dbReference type="ARBA" id="ARBA00022475"/>
    </source>
</evidence>
<organism evidence="17 18">
    <name type="scientific">Qipengyuania spongiae</name>
    <dbReference type="NCBI Taxonomy" id="2909673"/>
    <lineage>
        <taxon>Bacteria</taxon>
        <taxon>Pseudomonadati</taxon>
        <taxon>Pseudomonadota</taxon>
        <taxon>Alphaproteobacteria</taxon>
        <taxon>Sphingomonadales</taxon>
        <taxon>Erythrobacteraceae</taxon>
        <taxon>Qipengyuania</taxon>
    </lineage>
</organism>
<dbReference type="SUPFAM" id="SSF47384">
    <property type="entry name" value="Homodimeric domain of signal transducing histidine kinase"/>
    <property type="match status" value="1"/>
</dbReference>
<feature type="transmembrane region" description="Helical" evidence="13">
    <location>
        <begin position="43"/>
        <end position="62"/>
    </location>
</feature>
<keyword evidence="10 13" id="KW-0472">Membrane</keyword>
<dbReference type="Pfam" id="PF02518">
    <property type="entry name" value="HATPase_c"/>
    <property type="match status" value="1"/>
</dbReference>
<dbReference type="PANTHER" id="PTHR43047">
    <property type="entry name" value="TWO-COMPONENT HISTIDINE PROTEIN KINASE"/>
    <property type="match status" value="1"/>
</dbReference>
<dbReference type="InterPro" id="IPR004358">
    <property type="entry name" value="Sig_transdc_His_kin-like_C"/>
</dbReference>
<keyword evidence="9 13" id="KW-1133">Transmembrane helix</keyword>
<sequence>MQDLQPPAQIRVLNGVLPSAFRLVVAGSFFGLLAYLSSELSRHGGPLAAVWLPNALAVAYLLRAPEERLGPFILALSIGTFTANLLHEDPLAKAGVFALANGIEILAACLLTRRLTGLRPDMRDISDLLRFIFAAVLCAPALSTLIVGLGISTMDPEPISQLARWAASDALAMAIIAPASLIFADAFRNPRRPSRAETVEWLILNLSGGAVTWAVFSQNRFPLLFLVPPVVIIHAFRLGSVGTAFSTLTVASIAIVHTSMGRGPMHLVEYPADTVTVILEGFLASTFLCGLPIAATLHARGRLTAELAGERQRLALLADNVTDAILHYDLDGKCTYGSPSVKKVLGCTPESLVGTRMSEVIHPEAIALIADAEGRLSRGETETERIVYRRPRDDGEGQAVHIEADCVIARDVHTGRADGVVVCARDVSDRVRLERQLSDARQRAEEADRAKSRFLAEMSHEIRTPMNGVVGFAELLQRSDLSPDLARYANFIAHSGRSMMAVLNDILDISKIETGEVTISERAVNIRRVLEECISLHRASIDEKGLELTVALDPNMPANALTDPLRLHQIVGNLLSNAIRFTAKGGIGVSLDFLGDTYVVSITDTGDGRAEEQLEDTFDPFARADGKTLRHHGGSGLGLTISRQLAERLGGTIETESAPGLGSCFRLRLPYRPAKVAQRAERRQHLIDPEYRANGQGRVLLVEDHDIDRAMIRKMLATYNLTVDTARDGNEGVDLVLDAEHAERPYDLVLMDLQMPACDGYEATRAIRIAGLSREHLPVIAVTANIHADQLSAARKAGMQGHLAKPVVFGELSAVLNRWLPHRIVGEDRDDPRGTARVEALWRERRQRALDAAREALSDGELRPDRTREIAGIMRKLAGSAGMFGENELGQHAALLEHALRSGAGRSLRRRLAKQLLEAA</sequence>
<accession>A0ABY5T0N6</accession>
<dbReference type="InterPro" id="IPR035965">
    <property type="entry name" value="PAS-like_dom_sf"/>
</dbReference>
<comment type="catalytic activity">
    <reaction evidence="1">
        <text>ATP + protein L-histidine = ADP + protein N-phospho-L-histidine.</text>
        <dbReference type="EC" id="2.7.13.3"/>
    </reaction>
</comment>
<evidence type="ECO:0000256" key="13">
    <source>
        <dbReference type="SAM" id="Phobius"/>
    </source>
</evidence>
<dbReference type="CDD" id="cd00130">
    <property type="entry name" value="PAS"/>
    <property type="match status" value="1"/>
</dbReference>
<evidence type="ECO:0000256" key="2">
    <source>
        <dbReference type="ARBA" id="ARBA00004651"/>
    </source>
</evidence>
<feature type="domain" description="PAS" evidence="16">
    <location>
        <begin position="310"/>
        <end position="380"/>
    </location>
</feature>
<dbReference type="Gene3D" id="3.40.50.2300">
    <property type="match status" value="1"/>
</dbReference>
<feature type="transmembrane region" description="Helical" evidence="13">
    <location>
        <begin position="131"/>
        <end position="153"/>
    </location>
</feature>
<dbReference type="CDD" id="cd00082">
    <property type="entry name" value="HisKA"/>
    <property type="match status" value="1"/>
</dbReference>
<dbReference type="InterPro" id="IPR003594">
    <property type="entry name" value="HATPase_dom"/>
</dbReference>
<evidence type="ECO:0000256" key="10">
    <source>
        <dbReference type="ARBA" id="ARBA00023136"/>
    </source>
</evidence>
<feature type="modified residue" description="4-aspartylphosphate" evidence="11">
    <location>
        <position position="752"/>
    </location>
</feature>
<feature type="domain" description="Histidine kinase" evidence="14">
    <location>
        <begin position="457"/>
        <end position="673"/>
    </location>
</feature>
<dbReference type="SMART" id="SM00388">
    <property type="entry name" value="HisKA"/>
    <property type="match status" value="1"/>
</dbReference>
<dbReference type="SMART" id="SM00448">
    <property type="entry name" value="REC"/>
    <property type="match status" value="1"/>
</dbReference>
<proteinExistence type="predicted"/>
<evidence type="ECO:0000259" key="14">
    <source>
        <dbReference type="PROSITE" id="PS50109"/>
    </source>
</evidence>
<gene>
    <name evidence="17" type="ORF">L1F33_05290</name>
</gene>
<keyword evidence="18" id="KW-1185">Reference proteome</keyword>
<dbReference type="InterPro" id="IPR001789">
    <property type="entry name" value="Sig_transdc_resp-reg_receiver"/>
</dbReference>
<dbReference type="Proteomes" id="UP001065265">
    <property type="component" value="Chromosome"/>
</dbReference>
<dbReference type="Pfam" id="PF08448">
    <property type="entry name" value="PAS_4"/>
    <property type="match status" value="1"/>
</dbReference>
<keyword evidence="4" id="KW-1003">Cell membrane</keyword>
<dbReference type="CDD" id="cd16922">
    <property type="entry name" value="HATPase_EvgS-ArcB-TorS-like"/>
    <property type="match status" value="1"/>
</dbReference>